<sequence>MSRKIIATAGFAILLGLSACNTVRGAGEDLKSAGDAISGEKGK</sequence>
<comment type="caution">
    <text evidence="7">The sequence shown here is derived from an EMBL/GenBank/DDBJ whole genome shotgun (WGS) entry which is preliminary data.</text>
</comment>
<evidence type="ECO:0000313" key="8">
    <source>
        <dbReference type="Proteomes" id="UP001597283"/>
    </source>
</evidence>
<accession>A0ABW4NIZ4</accession>
<dbReference type="RefSeq" id="WP_380942135.1">
    <property type="nucleotide sequence ID" value="NZ_JBHUFC010000025.1"/>
</dbReference>
<dbReference type="Proteomes" id="UP001597283">
    <property type="component" value="Unassembled WGS sequence"/>
</dbReference>
<keyword evidence="2" id="KW-1003">Cell membrane</keyword>
<evidence type="ECO:0000256" key="3">
    <source>
        <dbReference type="ARBA" id="ARBA00022729"/>
    </source>
</evidence>
<evidence type="ECO:0000313" key="7">
    <source>
        <dbReference type="EMBL" id="MFD1789851.1"/>
    </source>
</evidence>
<evidence type="ECO:0000256" key="1">
    <source>
        <dbReference type="ARBA" id="ARBA00010296"/>
    </source>
</evidence>
<keyword evidence="4" id="KW-0472">Membrane</keyword>
<name>A0ABW4NIZ4_9SPHN</name>
<proteinExistence type="inferred from homology"/>
<evidence type="ECO:0000256" key="5">
    <source>
        <dbReference type="ARBA" id="ARBA00023139"/>
    </source>
</evidence>
<reference evidence="8" key="1">
    <citation type="journal article" date="2019" name="Int. J. Syst. Evol. Microbiol.">
        <title>The Global Catalogue of Microorganisms (GCM) 10K type strain sequencing project: providing services to taxonomists for standard genome sequencing and annotation.</title>
        <authorList>
            <consortium name="The Broad Institute Genomics Platform"/>
            <consortium name="The Broad Institute Genome Sequencing Center for Infectious Disease"/>
            <person name="Wu L."/>
            <person name="Ma J."/>
        </authorList>
    </citation>
    <scope>NUCLEOTIDE SEQUENCE [LARGE SCALE GENOMIC DNA]</scope>
    <source>
        <strain evidence="8">Q85</strain>
    </source>
</reference>
<evidence type="ECO:0000256" key="4">
    <source>
        <dbReference type="ARBA" id="ARBA00023136"/>
    </source>
</evidence>
<gene>
    <name evidence="7" type="ORF">ACFSC3_20025</name>
</gene>
<keyword evidence="6 7" id="KW-0449">Lipoprotein</keyword>
<organism evidence="7 8">
    <name type="scientific">Sphingomonas floccifaciens</name>
    <dbReference type="NCBI Taxonomy" id="1844115"/>
    <lineage>
        <taxon>Bacteria</taxon>
        <taxon>Pseudomonadati</taxon>
        <taxon>Pseudomonadota</taxon>
        <taxon>Alphaproteobacteria</taxon>
        <taxon>Sphingomonadales</taxon>
        <taxon>Sphingomonadaceae</taxon>
        <taxon>Sphingomonas</taxon>
    </lineage>
</organism>
<evidence type="ECO:0000256" key="2">
    <source>
        <dbReference type="ARBA" id="ARBA00022475"/>
    </source>
</evidence>
<evidence type="ECO:0000256" key="6">
    <source>
        <dbReference type="ARBA" id="ARBA00023288"/>
    </source>
</evidence>
<dbReference type="Pfam" id="PF08085">
    <property type="entry name" value="Entericidin"/>
    <property type="match status" value="1"/>
</dbReference>
<keyword evidence="3" id="KW-0732">Signal</keyword>
<dbReference type="PROSITE" id="PS51257">
    <property type="entry name" value="PROKAR_LIPOPROTEIN"/>
    <property type="match status" value="1"/>
</dbReference>
<comment type="similarity">
    <text evidence="1">Belongs to the EcnA/EcnB lipoprotein family.</text>
</comment>
<protein>
    <submittedName>
        <fullName evidence="7">Entericidin A/B family lipoprotein</fullName>
    </submittedName>
</protein>
<dbReference type="InterPro" id="IPR012556">
    <property type="entry name" value="Entericidin"/>
</dbReference>
<dbReference type="EMBL" id="JBHUFC010000025">
    <property type="protein sequence ID" value="MFD1789851.1"/>
    <property type="molecule type" value="Genomic_DNA"/>
</dbReference>
<keyword evidence="5" id="KW-0564">Palmitate</keyword>
<keyword evidence="8" id="KW-1185">Reference proteome</keyword>